<comment type="similarity">
    <text evidence="1">Belongs to the 'phage' integrase family.</text>
</comment>
<dbReference type="InterPro" id="IPR010998">
    <property type="entry name" value="Integrase_recombinase_N"/>
</dbReference>
<dbReference type="PROSITE" id="PS51898">
    <property type="entry name" value="TYR_RECOMBINASE"/>
    <property type="match status" value="1"/>
</dbReference>
<dbReference type="InterPro" id="IPR002104">
    <property type="entry name" value="Integrase_catalytic"/>
</dbReference>
<keyword evidence="4" id="KW-0233">DNA recombination</keyword>
<protein>
    <recommendedName>
        <fullName evidence="5">Tyr recombinase domain-containing protein</fullName>
    </recommendedName>
</protein>
<dbReference type="PANTHER" id="PTHR30349:SF41">
    <property type="entry name" value="INTEGRASE_RECOMBINASE PROTEIN MJ0367-RELATED"/>
    <property type="match status" value="1"/>
</dbReference>
<dbReference type="Pfam" id="PF20172">
    <property type="entry name" value="DUF6538"/>
    <property type="match status" value="1"/>
</dbReference>
<dbReference type="Gene3D" id="1.10.150.130">
    <property type="match status" value="1"/>
</dbReference>
<dbReference type="PANTHER" id="PTHR30349">
    <property type="entry name" value="PHAGE INTEGRASE-RELATED"/>
    <property type="match status" value="1"/>
</dbReference>
<dbReference type="SUPFAM" id="SSF56349">
    <property type="entry name" value="DNA breaking-rejoining enzymes"/>
    <property type="match status" value="1"/>
</dbReference>
<dbReference type="GO" id="GO:0015074">
    <property type="term" value="P:DNA integration"/>
    <property type="evidence" value="ECO:0007669"/>
    <property type="project" value="UniProtKB-KW"/>
</dbReference>
<dbReference type="CDD" id="cd01184">
    <property type="entry name" value="INT_C_like_1"/>
    <property type="match status" value="1"/>
</dbReference>
<dbReference type="GO" id="GO:0006310">
    <property type="term" value="P:DNA recombination"/>
    <property type="evidence" value="ECO:0007669"/>
    <property type="project" value="UniProtKB-KW"/>
</dbReference>
<evidence type="ECO:0000256" key="1">
    <source>
        <dbReference type="ARBA" id="ARBA00008857"/>
    </source>
</evidence>
<dbReference type="AlphaFoldDB" id="A0AA88JRX5"/>
<comment type="caution">
    <text evidence="6">The sequence shown here is derived from an EMBL/GenBank/DDBJ whole genome shotgun (WGS) entry which is preliminary data.</text>
</comment>
<keyword evidence="2" id="KW-0229">DNA integration</keyword>
<proteinExistence type="inferred from homology"/>
<evidence type="ECO:0000259" key="5">
    <source>
        <dbReference type="PROSITE" id="PS51898"/>
    </source>
</evidence>
<reference evidence="6 7" key="1">
    <citation type="submission" date="2018-08" db="EMBL/GenBank/DDBJ databases">
        <title>Crown Gall in kiwifruit.</title>
        <authorList>
            <person name="Visnovsky S.B."/>
            <person name="Pitman A.R."/>
        </authorList>
    </citation>
    <scope>NUCLEOTIDE SEQUENCE [LARGE SCALE GENOMIC DNA]</scope>
    <source>
        <strain evidence="6 7">SBV_302_78_2</strain>
    </source>
</reference>
<feature type="domain" description="Tyr recombinase" evidence="5">
    <location>
        <begin position="355"/>
        <end position="551"/>
    </location>
</feature>
<dbReference type="Gene3D" id="1.10.443.10">
    <property type="entry name" value="Intergrase catalytic core"/>
    <property type="match status" value="1"/>
</dbReference>
<gene>
    <name evidence="6" type="ORF">DXM27_16500</name>
</gene>
<organism evidence="6 7">
    <name type="scientific">Rhizobium rhizogenes</name>
    <name type="common">Agrobacterium rhizogenes</name>
    <dbReference type="NCBI Taxonomy" id="359"/>
    <lineage>
        <taxon>Bacteria</taxon>
        <taxon>Pseudomonadati</taxon>
        <taxon>Pseudomonadota</taxon>
        <taxon>Alphaproteobacteria</taxon>
        <taxon>Hyphomicrobiales</taxon>
        <taxon>Rhizobiaceae</taxon>
        <taxon>Rhizobium/Agrobacterium group</taxon>
        <taxon>Rhizobium</taxon>
    </lineage>
</organism>
<dbReference type="InterPro" id="IPR050090">
    <property type="entry name" value="Tyrosine_recombinase_XerCD"/>
</dbReference>
<evidence type="ECO:0000256" key="4">
    <source>
        <dbReference type="ARBA" id="ARBA00023172"/>
    </source>
</evidence>
<dbReference type="InterPro" id="IPR013762">
    <property type="entry name" value="Integrase-like_cat_sf"/>
</dbReference>
<evidence type="ECO:0000313" key="6">
    <source>
        <dbReference type="EMBL" id="KAA3500803.1"/>
    </source>
</evidence>
<evidence type="ECO:0000256" key="2">
    <source>
        <dbReference type="ARBA" id="ARBA00022908"/>
    </source>
</evidence>
<evidence type="ECO:0000313" key="7">
    <source>
        <dbReference type="Proteomes" id="UP000473658"/>
    </source>
</evidence>
<dbReference type="GO" id="GO:0003677">
    <property type="term" value="F:DNA binding"/>
    <property type="evidence" value="ECO:0007669"/>
    <property type="project" value="UniProtKB-KW"/>
</dbReference>
<name>A0AA88JRX5_RHIRH</name>
<sequence>MREEQVEKVTGLIQRGGTYSLRRKVPVDLVEVLGRKEIVKALGTGNRKEAAERARRVTADLDREWRGHREALKRGEQIITKDTVTDGELQRAVVQDFWRSERSGLPLVSDEARESIEAEIGGLKERNPSTEASLLARVKAIIQDNGLNIVLPAGRKFGDPVQHFEASPDLTKLLGLVRRAGIEHLERVLDRANGDHGDKEHDPLFAGISSLSPPPSIATGCTLGEAIKRFETDPTRAHLGDTADAKYVMTFRVMKEVIGEGRALAAITRAECAEAQEVIAGLPANVSKLKPYAKLKTMRAVVELAAQRGDKLMSQGTVRVYTHTMSAFFNWAIKKGLVTINPATKMAPAKGAADVSRRPFTIEEMNKIVSALPKWSKDKTLSGRYWVPIIAIFSGMRLGEIVSLTTDQIAARDGVDCFILRKTEDTSLKTPGAERVIPVHPELVRLGLLQHVAKMKERKVSRLFPDLQGQTQAELSDLFQKRFSYWLKSTLKIDERGVSFHSFRHGFRDALREAGVPIDATRALGGWARSGGVEERYGQGTRPSTLARWMAKVEYEGLSVG</sequence>
<dbReference type="Pfam" id="PF00589">
    <property type="entry name" value="Phage_integrase"/>
    <property type="match status" value="1"/>
</dbReference>
<evidence type="ECO:0000256" key="3">
    <source>
        <dbReference type="ARBA" id="ARBA00023125"/>
    </source>
</evidence>
<dbReference type="EMBL" id="QRFF01000004">
    <property type="protein sequence ID" value="KAA3500803.1"/>
    <property type="molecule type" value="Genomic_DNA"/>
</dbReference>
<dbReference type="InterPro" id="IPR011010">
    <property type="entry name" value="DNA_brk_join_enz"/>
</dbReference>
<dbReference type="InterPro" id="IPR046668">
    <property type="entry name" value="DUF6538"/>
</dbReference>
<dbReference type="Proteomes" id="UP000473658">
    <property type="component" value="Unassembled WGS sequence"/>
</dbReference>
<keyword evidence="3" id="KW-0238">DNA-binding</keyword>
<accession>A0AA88JRX5</accession>